<evidence type="ECO:0000256" key="7">
    <source>
        <dbReference type="SAM" id="Coils"/>
    </source>
</evidence>
<sequence length="766" mass="87007">MLFKSLESQEYLKPSAESREPREPSPQPEQTEPDKQPEQENHVSTAPTTVVEKPPMRRSPPHRVVVPRLRVVGVVLVCLVKVLPTELLEEPVDAPRRRDRRNDSFDVFLSVRYFFWPVVVDLGRGSGELDEGALDARPALRRPAAVTETEARRRSIATVPDHGILSYSQSRSPVPIRDRELERERDRMRPLREMDRDRMSRDREHRDRITRSRDRERSRERSISPHETRIEHADVFKRRCRDFDVKGYCMRGDLCEWDHGADPVVLEDAALTRVLAGPPALAEYNPAAPDIWSGGVVGAFPPPPPPHHLAPRELVPIPRVRHEPPMGAAMPPPPRHPPPPKKTFEYNRLGPPRPFQSNANCSLEVKKVPRGLNDITHLNNHFCKFGKIVNIQVCFEGDPEAALITFSNPTEANVAYKSTEAVLNNRFIKVFWHNPENKQENTAPPGQQAHKQTDRQNSHPMSHNKVLINKENMKATADNKTVEKNTKEQSNGNDAPAPRPNPRQLSEHHRRAQELLQSQLRQQRLMIEKLEAGGLSDQQRTALMDAIKASHDGIEKLREQLVAYNGMRAQMQANVKKPKTAQEAQKEILDAELDIITKQQEGQDVSELSQRIAALRRAAAALAPRRTNRGGRFNPAMRFSRASKVFSVNQSVDHRPRALLVSGFEPDELDALLAHFAQFGEITGKEVNLSVPELVVQYRARQHAEHALHAARNYSDRTLSITWVTNSKPIAAPALNGDSSHEIKDVTRPARLDEDEEDEEHRSWRR</sequence>
<evidence type="ECO:0000256" key="8">
    <source>
        <dbReference type="SAM" id="MobiDB-lite"/>
    </source>
</evidence>
<keyword evidence="2 6" id="KW-0863">Zinc-finger</keyword>
<evidence type="ECO:0000256" key="1">
    <source>
        <dbReference type="ARBA" id="ARBA00022723"/>
    </source>
</evidence>
<dbReference type="InParanoid" id="A0A212FH40"/>
<comment type="caution">
    <text evidence="10">The sequence shown here is derived from an EMBL/GenBank/DDBJ whole genome shotgun (WGS) entry which is preliminary data.</text>
</comment>
<keyword evidence="3 6" id="KW-0862">Zinc</keyword>
<feature type="compositionally biased region" description="Basic and acidic residues" evidence="8">
    <location>
        <begin position="739"/>
        <end position="752"/>
    </location>
</feature>
<dbReference type="InterPro" id="IPR035979">
    <property type="entry name" value="RBD_domain_sf"/>
</dbReference>
<feature type="zinc finger region" description="C3H1-type" evidence="6">
    <location>
        <begin position="234"/>
        <end position="262"/>
    </location>
</feature>
<dbReference type="PANTHER" id="PTHR14398:SF0">
    <property type="entry name" value="ZINC FINGER PROTEIN SWM"/>
    <property type="match status" value="1"/>
</dbReference>
<dbReference type="EMBL" id="AGBW02008558">
    <property type="protein sequence ID" value="OWR53044.1"/>
    <property type="molecule type" value="Genomic_DNA"/>
</dbReference>
<keyword evidence="5 7" id="KW-0175">Coiled coil</keyword>
<dbReference type="CDD" id="cd12257">
    <property type="entry name" value="RRM1_RBM26_like"/>
    <property type="match status" value="1"/>
</dbReference>
<feature type="region of interest" description="Disordered" evidence="8">
    <location>
        <begin position="162"/>
        <end position="225"/>
    </location>
</feature>
<dbReference type="Pfam" id="PF14605">
    <property type="entry name" value="Nup35_RRM_2"/>
    <property type="match status" value="1"/>
</dbReference>
<dbReference type="SMART" id="SM00360">
    <property type="entry name" value="RRM"/>
    <property type="match status" value="1"/>
</dbReference>
<dbReference type="AlphaFoldDB" id="A0A212FH40"/>
<feature type="region of interest" description="Disordered" evidence="8">
    <location>
        <begin position="1"/>
        <end position="61"/>
    </location>
</feature>
<feature type="compositionally biased region" description="Basic and acidic residues" evidence="8">
    <location>
        <begin position="176"/>
        <end position="225"/>
    </location>
</feature>
<dbReference type="InterPro" id="IPR045137">
    <property type="entry name" value="RBM26/27"/>
</dbReference>
<reference evidence="10 11" key="1">
    <citation type="journal article" date="2011" name="Cell">
        <title>The monarch butterfly genome yields insights into long-distance migration.</title>
        <authorList>
            <person name="Zhan S."/>
            <person name="Merlin C."/>
            <person name="Boore J.L."/>
            <person name="Reppert S.M."/>
        </authorList>
    </citation>
    <scope>NUCLEOTIDE SEQUENCE [LARGE SCALE GENOMIC DNA]</scope>
    <source>
        <strain evidence="10">F-2</strain>
    </source>
</reference>
<proteinExistence type="predicted"/>
<feature type="compositionally biased region" description="Basic and acidic residues" evidence="8">
    <location>
        <begin position="32"/>
        <end position="41"/>
    </location>
</feature>
<feature type="coiled-coil region" evidence="7">
    <location>
        <begin position="554"/>
        <end position="618"/>
    </location>
</feature>
<dbReference type="FunFam" id="3.30.70.330:FF:000330">
    <property type="entry name" value="RNA-binding motif protein 26"/>
    <property type="match status" value="1"/>
</dbReference>
<evidence type="ECO:0000256" key="6">
    <source>
        <dbReference type="PROSITE-ProRule" id="PRU00723"/>
    </source>
</evidence>
<evidence type="ECO:0000256" key="5">
    <source>
        <dbReference type="ARBA" id="ARBA00023054"/>
    </source>
</evidence>
<dbReference type="InterPro" id="IPR000571">
    <property type="entry name" value="Znf_CCCH"/>
</dbReference>
<dbReference type="Proteomes" id="UP000007151">
    <property type="component" value="Unassembled WGS sequence"/>
</dbReference>
<feature type="region of interest" description="Disordered" evidence="8">
    <location>
        <begin position="322"/>
        <end position="342"/>
    </location>
</feature>
<dbReference type="FunCoup" id="A0A212FH40">
    <property type="interactions" value="2342"/>
</dbReference>
<feature type="region of interest" description="Disordered" evidence="8">
    <location>
        <begin position="732"/>
        <end position="766"/>
    </location>
</feature>
<dbReference type="STRING" id="278856.A0A212FH40"/>
<evidence type="ECO:0000256" key="4">
    <source>
        <dbReference type="ARBA" id="ARBA00022884"/>
    </source>
</evidence>
<keyword evidence="1 6" id="KW-0479">Metal-binding</keyword>
<dbReference type="GO" id="GO:0005634">
    <property type="term" value="C:nucleus"/>
    <property type="evidence" value="ECO:0007669"/>
    <property type="project" value="TreeGrafter"/>
</dbReference>
<dbReference type="PROSITE" id="PS50103">
    <property type="entry name" value="ZF_C3H1"/>
    <property type="match status" value="1"/>
</dbReference>
<name>A0A212FH40_DANPL</name>
<dbReference type="InterPro" id="IPR012677">
    <property type="entry name" value="Nucleotide-bd_a/b_plait_sf"/>
</dbReference>
<dbReference type="InterPro" id="IPR000504">
    <property type="entry name" value="RRM_dom"/>
</dbReference>
<evidence type="ECO:0000259" key="9">
    <source>
        <dbReference type="PROSITE" id="PS50103"/>
    </source>
</evidence>
<accession>A0A212FH40</accession>
<feature type="region of interest" description="Disordered" evidence="8">
    <location>
        <begin position="436"/>
        <end position="511"/>
    </location>
</feature>
<dbReference type="GO" id="GO:0008270">
    <property type="term" value="F:zinc ion binding"/>
    <property type="evidence" value="ECO:0007669"/>
    <property type="project" value="UniProtKB-KW"/>
</dbReference>
<organism evidence="10 11">
    <name type="scientific">Danaus plexippus plexippus</name>
    <dbReference type="NCBI Taxonomy" id="278856"/>
    <lineage>
        <taxon>Eukaryota</taxon>
        <taxon>Metazoa</taxon>
        <taxon>Ecdysozoa</taxon>
        <taxon>Arthropoda</taxon>
        <taxon>Hexapoda</taxon>
        <taxon>Insecta</taxon>
        <taxon>Pterygota</taxon>
        <taxon>Neoptera</taxon>
        <taxon>Endopterygota</taxon>
        <taxon>Lepidoptera</taxon>
        <taxon>Glossata</taxon>
        <taxon>Ditrysia</taxon>
        <taxon>Papilionoidea</taxon>
        <taxon>Nymphalidae</taxon>
        <taxon>Danainae</taxon>
        <taxon>Danaini</taxon>
        <taxon>Danaina</taxon>
        <taxon>Danaus</taxon>
        <taxon>Danaus</taxon>
    </lineage>
</organism>
<protein>
    <submittedName>
        <fullName evidence="10">RNA-binding protein 26</fullName>
    </submittedName>
</protein>
<dbReference type="KEGG" id="dpl:KGM_214406"/>
<feature type="compositionally biased region" description="Pro residues" evidence="8">
    <location>
        <begin position="330"/>
        <end position="341"/>
    </location>
</feature>
<evidence type="ECO:0000256" key="3">
    <source>
        <dbReference type="ARBA" id="ARBA00022833"/>
    </source>
</evidence>
<keyword evidence="4" id="KW-0694">RNA-binding</keyword>
<dbReference type="Gene3D" id="3.30.70.330">
    <property type="match status" value="2"/>
</dbReference>
<evidence type="ECO:0000256" key="2">
    <source>
        <dbReference type="ARBA" id="ARBA00022771"/>
    </source>
</evidence>
<evidence type="ECO:0000313" key="11">
    <source>
        <dbReference type="Proteomes" id="UP000007151"/>
    </source>
</evidence>
<dbReference type="PANTHER" id="PTHR14398">
    <property type="entry name" value="RNA RECOGNITION RRM/RNP DOMAIN"/>
    <property type="match status" value="1"/>
</dbReference>
<keyword evidence="11" id="KW-1185">Reference proteome</keyword>
<dbReference type="SUPFAM" id="SSF54928">
    <property type="entry name" value="RNA-binding domain, RBD"/>
    <property type="match status" value="2"/>
</dbReference>
<dbReference type="eggNOG" id="KOG2135">
    <property type="taxonomic scope" value="Eukaryota"/>
</dbReference>
<gene>
    <name evidence="10" type="ORF">KGM_214406</name>
</gene>
<feature type="domain" description="C3H1-type" evidence="9">
    <location>
        <begin position="234"/>
        <end position="262"/>
    </location>
</feature>
<evidence type="ECO:0000313" key="10">
    <source>
        <dbReference type="EMBL" id="OWR53044.1"/>
    </source>
</evidence>
<dbReference type="GO" id="GO:0003723">
    <property type="term" value="F:RNA binding"/>
    <property type="evidence" value="ECO:0007669"/>
    <property type="project" value="UniProtKB-KW"/>
</dbReference>